<name>A0AAN4Z6Q0_9BILA</name>
<sequence>YDQRSKITLPSLSNLCASINSSLLRLSPQRGNGRCEPTLLPFSLSSLSRGAELSIESSEILYTVSLAAPHFGGSTGRTPPPLHPFSLSPSPLPSSSSSLRLPPPSLISHFARLTSPDKAQYE</sequence>
<gene>
    <name evidence="2" type="ORF">PMAYCL1PPCAC_03731</name>
</gene>
<evidence type="ECO:0000256" key="1">
    <source>
        <dbReference type="SAM" id="MobiDB-lite"/>
    </source>
</evidence>
<feature type="region of interest" description="Disordered" evidence="1">
    <location>
        <begin position="72"/>
        <end position="100"/>
    </location>
</feature>
<dbReference type="EMBL" id="BTRK01000001">
    <property type="protein sequence ID" value="GMR33536.1"/>
    <property type="molecule type" value="Genomic_DNA"/>
</dbReference>
<dbReference type="AlphaFoldDB" id="A0AAN4Z6Q0"/>
<reference evidence="3" key="1">
    <citation type="submission" date="2022-10" db="EMBL/GenBank/DDBJ databases">
        <title>Genome assembly of Pristionchus species.</title>
        <authorList>
            <person name="Yoshida K."/>
            <person name="Sommer R.J."/>
        </authorList>
    </citation>
    <scope>NUCLEOTIDE SEQUENCE [LARGE SCALE GENOMIC DNA]</scope>
    <source>
        <strain evidence="3">RS5460</strain>
    </source>
</reference>
<protein>
    <submittedName>
        <fullName evidence="2">Uncharacterized protein</fullName>
    </submittedName>
</protein>
<feature type="compositionally biased region" description="Low complexity" evidence="1">
    <location>
        <begin position="84"/>
        <end position="100"/>
    </location>
</feature>
<dbReference type="Proteomes" id="UP001328107">
    <property type="component" value="Unassembled WGS sequence"/>
</dbReference>
<evidence type="ECO:0000313" key="3">
    <source>
        <dbReference type="Proteomes" id="UP001328107"/>
    </source>
</evidence>
<evidence type="ECO:0000313" key="2">
    <source>
        <dbReference type="EMBL" id="GMR33536.1"/>
    </source>
</evidence>
<proteinExistence type="predicted"/>
<keyword evidence="3" id="KW-1185">Reference proteome</keyword>
<comment type="caution">
    <text evidence="2">The sequence shown here is derived from an EMBL/GenBank/DDBJ whole genome shotgun (WGS) entry which is preliminary data.</text>
</comment>
<feature type="non-terminal residue" evidence="2">
    <location>
        <position position="122"/>
    </location>
</feature>
<feature type="non-terminal residue" evidence="2">
    <location>
        <position position="1"/>
    </location>
</feature>
<organism evidence="2 3">
    <name type="scientific">Pristionchus mayeri</name>
    <dbReference type="NCBI Taxonomy" id="1317129"/>
    <lineage>
        <taxon>Eukaryota</taxon>
        <taxon>Metazoa</taxon>
        <taxon>Ecdysozoa</taxon>
        <taxon>Nematoda</taxon>
        <taxon>Chromadorea</taxon>
        <taxon>Rhabditida</taxon>
        <taxon>Rhabditina</taxon>
        <taxon>Diplogasteromorpha</taxon>
        <taxon>Diplogasteroidea</taxon>
        <taxon>Neodiplogasteridae</taxon>
        <taxon>Pristionchus</taxon>
    </lineage>
</organism>
<accession>A0AAN4Z6Q0</accession>